<dbReference type="InterPro" id="IPR000182">
    <property type="entry name" value="GNAT_dom"/>
</dbReference>
<dbReference type="Gene3D" id="3.40.630.30">
    <property type="match status" value="1"/>
</dbReference>
<name>A0A268AB96_9BACI</name>
<dbReference type="GO" id="GO:0016747">
    <property type="term" value="F:acyltransferase activity, transferring groups other than amino-acyl groups"/>
    <property type="evidence" value="ECO:0007669"/>
    <property type="project" value="InterPro"/>
</dbReference>
<dbReference type="Proteomes" id="UP000216013">
    <property type="component" value="Unassembled WGS sequence"/>
</dbReference>
<accession>A0A268AB96</accession>
<gene>
    <name evidence="2" type="ORF">CHH64_08820</name>
</gene>
<dbReference type="Pfam" id="PF00583">
    <property type="entry name" value="Acetyltransf_1"/>
    <property type="match status" value="1"/>
</dbReference>
<dbReference type="AlphaFoldDB" id="A0A268AB96"/>
<dbReference type="EMBL" id="NPBV01000012">
    <property type="protein sequence ID" value="PAD21400.1"/>
    <property type="molecule type" value="Genomic_DNA"/>
</dbReference>
<evidence type="ECO:0000259" key="1">
    <source>
        <dbReference type="PROSITE" id="PS51186"/>
    </source>
</evidence>
<sequence length="161" mass="18559">MELIRFHEVHASLIDAYMLSEEQLRYTAHPTKSIPLCREEPNRHAILGMEDDRLVVYFALHEQEGVQPYSDNARAILLRTLSTDYYQLGKGYGKAAMQQLPEFVQLQFPHIDEIVLAVNVANEFARKLYTKFGYQDTGRRVMGSKGLLIVMSYPLEVPVKR</sequence>
<proteinExistence type="predicted"/>
<evidence type="ECO:0000313" key="3">
    <source>
        <dbReference type="Proteomes" id="UP000216013"/>
    </source>
</evidence>
<keyword evidence="2" id="KW-0808">Transferase</keyword>
<reference evidence="2 3" key="1">
    <citation type="submission" date="2017-07" db="EMBL/GenBank/DDBJ databases">
        <title>Isolation and whole genome analysis of endospore-forming bacteria from heroin.</title>
        <authorList>
            <person name="Kalinowski J."/>
            <person name="Ahrens B."/>
            <person name="Al-Dilaimi A."/>
            <person name="Winkler A."/>
            <person name="Wibberg D."/>
            <person name="Schleenbecker U."/>
            <person name="Ruckert C."/>
            <person name="Wolfel R."/>
            <person name="Grass G."/>
        </authorList>
    </citation>
    <scope>NUCLEOTIDE SEQUENCE [LARGE SCALE GENOMIC DNA]</scope>
    <source>
        <strain evidence="2 3">7528</strain>
    </source>
</reference>
<dbReference type="RefSeq" id="WP_095260928.1">
    <property type="nucleotide sequence ID" value="NZ_NPBV01000012.1"/>
</dbReference>
<feature type="domain" description="N-acetyltransferase" evidence="1">
    <location>
        <begin position="4"/>
        <end position="156"/>
    </location>
</feature>
<protein>
    <submittedName>
        <fullName evidence="2">GNAT family N-acetyltransferase</fullName>
    </submittedName>
</protein>
<dbReference type="SUPFAM" id="SSF55729">
    <property type="entry name" value="Acyl-CoA N-acyltransferases (Nat)"/>
    <property type="match status" value="1"/>
</dbReference>
<dbReference type="PROSITE" id="PS51186">
    <property type="entry name" value="GNAT"/>
    <property type="match status" value="1"/>
</dbReference>
<evidence type="ECO:0000313" key="2">
    <source>
        <dbReference type="EMBL" id="PAD21400.1"/>
    </source>
</evidence>
<dbReference type="InterPro" id="IPR016181">
    <property type="entry name" value="Acyl_CoA_acyltransferase"/>
</dbReference>
<organism evidence="2 3">
    <name type="scientific">Terribacillus saccharophilus</name>
    <dbReference type="NCBI Taxonomy" id="361277"/>
    <lineage>
        <taxon>Bacteria</taxon>
        <taxon>Bacillati</taxon>
        <taxon>Bacillota</taxon>
        <taxon>Bacilli</taxon>
        <taxon>Bacillales</taxon>
        <taxon>Bacillaceae</taxon>
        <taxon>Terribacillus</taxon>
    </lineage>
</organism>
<comment type="caution">
    <text evidence="2">The sequence shown here is derived from an EMBL/GenBank/DDBJ whole genome shotgun (WGS) entry which is preliminary data.</text>
</comment>